<evidence type="ECO:0000313" key="1">
    <source>
        <dbReference type="EMBL" id="ODJ86139.1"/>
    </source>
</evidence>
<proteinExistence type="predicted"/>
<dbReference type="OrthoDB" id="9861752at2"/>
<sequence length="213" mass="24082">MNKLAVPEVAPDIETICSLETVLREWLAVKEIVIICGKWDHGAISEIISDGKAWLTEAAYTGKFVDLRDLRVRGEHHHLHIDLGKFSHVEYAVTPSVCYGWKPSFEVFLVGDHGPGNFAVSAGRPYRRQALNRPLVKAFFKRFMDHRQRFGDAIQWSATGYGCGPESSAVNDCWHEIGSCALEMIPEEERTDFFFDNKKPWESVQDVMGRLAG</sequence>
<protein>
    <submittedName>
        <fullName evidence="1">Uncharacterized protein</fullName>
    </submittedName>
</protein>
<accession>A0A7Z1AEK1</accession>
<reference evidence="1 2" key="1">
    <citation type="submission" date="2016-06" db="EMBL/GenBank/DDBJ databases">
        <title>Genome sequence of endosymbiont of Candidatus Endolucinida thiodiazotropha.</title>
        <authorList>
            <person name="Poehlein A."/>
            <person name="Koenig S."/>
            <person name="Heiden S.E."/>
            <person name="Thuermer A."/>
            <person name="Voget S."/>
            <person name="Daniel R."/>
            <person name="Markert S."/>
            <person name="Gros O."/>
            <person name="Schweder T."/>
        </authorList>
    </citation>
    <scope>NUCLEOTIDE SEQUENCE [LARGE SCALE GENOMIC DNA]</scope>
    <source>
        <strain evidence="1 2">COS</strain>
    </source>
</reference>
<dbReference type="RefSeq" id="WP_069127670.1">
    <property type="nucleotide sequence ID" value="NZ_MARB01000027.1"/>
</dbReference>
<dbReference type="AlphaFoldDB" id="A0A7Z1AEK1"/>
<organism evidence="1 2">
    <name type="scientific">Candidatus Thiodiazotropha endolucinida</name>
    <dbReference type="NCBI Taxonomy" id="1655433"/>
    <lineage>
        <taxon>Bacteria</taxon>
        <taxon>Pseudomonadati</taxon>
        <taxon>Pseudomonadota</taxon>
        <taxon>Gammaproteobacteria</taxon>
        <taxon>Chromatiales</taxon>
        <taxon>Sedimenticolaceae</taxon>
        <taxon>Candidatus Thiodiazotropha</taxon>
    </lineage>
</organism>
<dbReference type="Proteomes" id="UP000094769">
    <property type="component" value="Unassembled WGS sequence"/>
</dbReference>
<gene>
    <name evidence="1" type="ORF">CODIS_36740</name>
</gene>
<name>A0A7Z1AEK1_9GAMM</name>
<comment type="caution">
    <text evidence="1">The sequence shown here is derived from an EMBL/GenBank/DDBJ whole genome shotgun (WGS) entry which is preliminary data.</text>
</comment>
<keyword evidence="2" id="KW-1185">Reference proteome</keyword>
<dbReference type="EMBL" id="MARB01000027">
    <property type="protein sequence ID" value="ODJ86139.1"/>
    <property type="molecule type" value="Genomic_DNA"/>
</dbReference>
<evidence type="ECO:0000313" key="2">
    <source>
        <dbReference type="Proteomes" id="UP000094769"/>
    </source>
</evidence>